<dbReference type="InterPro" id="IPR038636">
    <property type="entry name" value="Wzi_sf"/>
</dbReference>
<proteinExistence type="predicted"/>
<accession>A0A0F9PSV0</accession>
<dbReference type="Pfam" id="PF14052">
    <property type="entry name" value="Caps_assemb_Wzi"/>
    <property type="match status" value="1"/>
</dbReference>
<dbReference type="Gene3D" id="2.40.160.130">
    <property type="entry name" value="Capsule assembly protein Wzi"/>
    <property type="match status" value="1"/>
</dbReference>
<protein>
    <recommendedName>
        <fullName evidence="2">Capsule assembly Wzi family protein</fullName>
    </recommendedName>
</protein>
<evidence type="ECO:0008006" key="2">
    <source>
        <dbReference type="Google" id="ProtNLM"/>
    </source>
</evidence>
<evidence type="ECO:0000313" key="1">
    <source>
        <dbReference type="EMBL" id="KKN33259.1"/>
    </source>
</evidence>
<organism evidence="1">
    <name type="scientific">marine sediment metagenome</name>
    <dbReference type="NCBI Taxonomy" id="412755"/>
    <lineage>
        <taxon>unclassified sequences</taxon>
        <taxon>metagenomes</taxon>
        <taxon>ecological metagenomes</taxon>
    </lineage>
</organism>
<dbReference type="AlphaFoldDB" id="A0A0F9PSV0"/>
<dbReference type="InterPro" id="IPR026950">
    <property type="entry name" value="Caps_assemb_Wzi"/>
</dbReference>
<gene>
    <name evidence="1" type="ORF">LCGC14_0805580</name>
</gene>
<dbReference type="EMBL" id="LAZR01002193">
    <property type="protein sequence ID" value="KKN33259.1"/>
    <property type="molecule type" value="Genomic_DNA"/>
</dbReference>
<name>A0A0F9PSV0_9ZZZZ</name>
<sequence length="515" mass="56999">MRNRIFLLSTLFCAVSASVNAEPWVKPDDYGLRADIQQLADAGVILAPVTTYPLMWKSFISDVESMPLEQLSPSLQDALLRVKHRYKSENSSSHSVQFSAFAATDPIVATSFGATDTQETELSAAYSYLGDNFAAKIAVNYRKDGKKCLVDGKTTDDIATDEQALTDCNDTSFDDSYLAYRLGNWIFRAGAVEQFWGPGVDNSLIMSGNAKPLPALSVTREKSTAFETPWLSWIGQWGFTAQMAKLESTRVVPDTLLWSSRLNIRPIQQLEIAVSWSAQWAGDGQPGSAGDFIDVITGQTACIDGNDSCDSQLESKIGNQLAGIDVRWSDTLFNQPYAVYASTIGEDASSQFKPADRAYLYGVQTTQRIYDQSVLINVEYIDTSVSCSAESTNENCYYEHSDYKSGYRYHGRTIGSTYDNDAQSVVLTLLGQLSNGNDWQVKLRSVDYNSDKRDRYPNNPDLGNTITKTGFNSKQLELRYRMLSMGGRVTLGAFASNNDGAENDTSAFAKYEYNF</sequence>
<comment type="caution">
    <text evidence="1">The sequence shown here is derived from an EMBL/GenBank/DDBJ whole genome shotgun (WGS) entry which is preliminary data.</text>
</comment>
<reference evidence="1" key="1">
    <citation type="journal article" date="2015" name="Nature">
        <title>Complex archaea that bridge the gap between prokaryotes and eukaryotes.</title>
        <authorList>
            <person name="Spang A."/>
            <person name="Saw J.H."/>
            <person name="Jorgensen S.L."/>
            <person name="Zaremba-Niedzwiedzka K."/>
            <person name="Martijn J."/>
            <person name="Lind A.E."/>
            <person name="van Eijk R."/>
            <person name="Schleper C."/>
            <person name="Guy L."/>
            <person name="Ettema T.J."/>
        </authorList>
    </citation>
    <scope>NUCLEOTIDE SEQUENCE</scope>
</reference>